<dbReference type="RefSeq" id="WP_230869146.1">
    <property type="nucleotide sequence ID" value="NZ_CP046640.1"/>
</dbReference>
<dbReference type="EMBL" id="CP046640">
    <property type="protein sequence ID" value="QTL97515.1"/>
    <property type="molecule type" value="Genomic_DNA"/>
</dbReference>
<protein>
    <submittedName>
        <fullName evidence="6">YgeY family selenium metabolism-linked hydrolase</fullName>
    </submittedName>
</protein>
<dbReference type="PANTHER" id="PTHR43808">
    <property type="entry name" value="ACETYLORNITHINE DEACETYLASE"/>
    <property type="match status" value="1"/>
</dbReference>
<evidence type="ECO:0000256" key="1">
    <source>
        <dbReference type="ARBA" id="ARBA00001947"/>
    </source>
</evidence>
<proteinExistence type="predicted"/>
<dbReference type="AlphaFoldDB" id="A0A8A7KBP5"/>
<evidence type="ECO:0000256" key="4">
    <source>
        <dbReference type="ARBA" id="ARBA00022833"/>
    </source>
</evidence>
<evidence type="ECO:0000313" key="6">
    <source>
        <dbReference type="EMBL" id="QTL97515.1"/>
    </source>
</evidence>
<sequence>MQDNILESLLIDCQEIIRLKSESGQEEKVASYIKNVMDRLGFDKSWIDDYGNVIGQITGEGEQCILLEGHMDTVGVERPELWNYDPYGGEIVNNKLYGRGASDMKAALMAMVYAAAAFIENKDKLKGNIVVAGIVFEEVFEGVAQGKILDKIEPGLVVIGEASRLQLCIGQRGRAEIKVTTFGKNAHSSGPDAGINAVSKMMSLLQEIEKIKLPVDDFLGPAIMVLTDIKSAPYPGKSVIPDRCTVTFDRRLLPGETEETVLKPVEDIFEVLQEQDKDFQAEVEIVEAEAECYTAKVIGGKRFFPGWLFKEEDTFVRKAYQELISAGFDGQLSHYSFCTDGSQSAGIRGIPTLGFGPSLEELAHVVDEYIETEQIYQAYRGYQAIIRSFFREGES</sequence>
<accession>A0A8A7KBP5</accession>
<comment type="cofactor">
    <cofactor evidence="1">
        <name>Zn(2+)</name>
        <dbReference type="ChEBI" id="CHEBI:29105"/>
    </cofactor>
</comment>
<evidence type="ECO:0000259" key="5">
    <source>
        <dbReference type="Pfam" id="PF07687"/>
    </source>
</evidence>
<dbReference type="GO" id="GO:0016787">
    <property type="term" value="F:hydrolase activity"/>
    <property type="evidence" value="ECO:0007669"/>
    <property type="project" value="UniProtKB-KW"/>
</dbReference>
<dbReference type="NCBIfam" id="NF009555">
    <property type="entry name" value="PRK13004.1"/>
    <property type="match status" value="1"/>
</dbReference>
<dbReference type="SUPFAM" id="SSF53187">
    <property type="entry name" value="Zn-dependent exopeptidases"/>
    <property type="match status" value="1"/>
</dbReference>
<dbReference type="InterPro" id="IPR002933">
    <property type="entry name" value="Peptidase_M20"/>
</dbReference>
<keyword evidence="3 6" id="KW-0378">Hydrolase</keyword>
<dbReference type="Proteomes" id="UP000665020">
    <property type="component" value="Chromosome"/>
</dbReference>
<keyword evidence="2" id="KW-0479">Metal-binding</keyword>
<dbReference type="InterPro" id="IPR011650">
    <property type="entry name" value="Peptidase_M20_dimer"/>
</dbReference>
<dbReference type="GO" id="GO:0046872">
    <property type="term" value="F:metal ion binding"/>
    <property type="evidence" value="ECO:0007669"/>
    <property type="project" value="UniProtKB-KW"/>
</dbReference>
<dbReference type="Pfam" id="PF01546">
    <property type="entry name" value="Peptidase_M20"/>
    <property type="match status" value="1"/>
</dbReference>
<dbReference type="SUPFAM" id="SSF55031">
    <property type="entry name" value="Bacterial exopeptidase dimerisation domain"/>
    <property type="match status" value="1"/>
</dbReference>
<dbReference type="InterPro" id="IPR001261">
    <property type="entry name" value="ArgE/DapE_CS"/>
</dbReference>
<reference evidence="6" key="1">
    <citation type="submission" date="2019-12" db="EMBL/GenBank/DDBJ databases">
        <authorList>
            <person name="zhang j."/>
            <person name="sun C.M."/>
        </authorList>
    </citation>
    <scope>NUCLEOTIDE SEQUENCE</scope>
    <source>
        <strain evidence="6">NS-1</strain>
    </source>
</reference>
<dbReference type="KEGG" id="ifn:GM661_05715"/>
<dbReference type="InterPro" id="IPR050072">
    <property type="entry name" value="Peptidase_M20A"/>
</dbReference>
<evidence type="ECO:0000256" key="2">
    <source>
        <dbReference type="ARBA" id="ARBA00022723"/>
    </source>
</evidence>
<organism evidence="6 7">
    <name type="scientific">Iocasia fonsfrigidae</name>
    <dbReference type="NCBI Taxonomy" id="2682810"/>
    <lineage>
        <taxon>Bacteria</taxon>
        <taxon>Bacillati</taxon>
        <taxon>Bacillota</taxon>
        <taxon>Clostridia</taxon>
        <taxon>Halanaerobiales</taxon>
        <taxon>Halanaerobiaceae</taxon>
        <taxon>Iocasia</taxon>
    </lineage>
</organism>
<dbReference type="PROSITE" id="PS00758">
    <property type="entry name" value="ARGE_DAPE_CPG2_1"/>
    <property type="match status" value="1"/>
</dbReference>
<keyword evidence="7" id="KW-1185">Reference proteome</keyword>
<dbReference type="Gene3D" id="3.40.630.10">
    <property type="entry name" value="Zn peptidases"/>
    <property type="match status" value="1"/>
</dbReference>
<dbReference type="Gene3D" id="3.30.70.360">
    <property type="match status" value="1"/>
</dbReference>
<gene>
    <name evidence="6" type="ORF">GM661_05715</name>
</gene>
<dbReference type="InterPro" id="IPR036264">
    <property type="entry name" value="Bact_exopeptidase_dim_dom"/>
</dbReference>
<evidence type="ECO:0000256" key="3">
    <source>
        <dbReference type="ARBA" id="ARBA00022801"/>
    </source>
</evidence>
<keyword evidence="4" id="KW-0862">Zinc</keyword>
<dbReference type="Pfam" id="PF07687">
    <property type="entry name" value="M20_dimer"/>
    <property type="match status" value="1"/>
</dbReference>
<name>A0A8A7KBP5_9FIRM</name>
<feature type="domain" description="Peptidase M20 dimerisation" evidence="5">
    <location>
        <begin position="169"/>
        <end position="275"/>
    </location>
</feature>
<evidence type="ECO:0000313" key="7">
    <source>
        <dbReference type="Proteomes" id="UP000665020"/>
    </source>
</evidence>